<dbReference type="InterPro" id="IPR021251">
    <property type="entry name" value="DUF2793"/>
</dbReference>
<sequence length="235" mass="24410">MSNTQRFGMPLVQSAQAQKHVTVNESLMRLDGLVNLVLQSVTTAQPPAAVIDGQCWGVPGSASGTWSGEAGRIAIGSNGGWVFVTPTAGMSAFVADQGTQAFHSGTQWIVGAASMGRQGSGMIIGMAEKEVQLSSGASFDTGVTIPANAMVIGAVAKVSVALTGTVTTWKLGTAGAENRFGQGIGKAKNSWARGMLGSPMTYYQNANLMMTAESGQFTGGKVKLAVHWWELRLPD</sequence>
<evidence type="ECO:0008006" key="3">
    <source>
        <dbReference type="Google" id="ProtNLM"/>
    </source>
</evidence>
<protein>
    <recommendedName>
        <fullName evidence="3">DUF2793 domain-containing protein</fullName>
    </recommendedName>
</protein>
<dbReference type="OrthoDB" id="564699at2"/>
<reference evidence="1 2" key="1">
    <citation type="submission" date="2016-10" db="EMBL/GenBank/DDBJ databases">
        <authorList>
            <person name="de Groot N.N."/>
        </authorList>
    </citation>
    <scope>NUCLEOTIDE SEQUENCE [LARGE SCALE GENOMIC DNA]</scope>
    <source>
        <strain evidence="1 2">DSM 17862</strain>
    </source>
</reference>
<dbReference type="Pfam" id="PF10983">
    <property type="entry name" value="DUF2793"/>
    <property type="match status" value="1"/>
</dbReference>
<dbReference type="EMBL" id="FOHO01000003">
    <property type="protein sequence ID" value="SET17236.1"/>
    <property type="molecule type" value="Genomic_DNA"/>
</dbReference>
<accession>A0A1I0CDX3</accession>
<dbReference type="STRING" id="364199.SAMN04489858_103265"/>
<name>A0A1I0CDX3_9RHOB</name>
<keyword evidence="2" id="KW-1185">Reference proteome</keyword>
<dbReference type="AlphaFoldDB" id="A0A1I0CDX3"/>
<organism evidence="1 2">
    <name type="scientific">Paracoccus homiensis</name>
    <dbReference type="NCBI Taxonomy" id="364199"/>
    <lineage>
        <taxon>Bacteria</taxon>
        <taxon>Pseudomonadati</taxon>
        <taxon>Pseudomonadota</taxon>
        <taxon>Alphaproteobacteria</taxon>
        <taxon>Rhodobacterales</taxon>
        <taxon>Paracoccaceae</taxon>
        <taxon>Paracoccus</taxon>
    </lineage>
</organism>
<evidence type="ECO:0000313" key="1">
    <source>
        <dbReference type="EMBL" id="SET17236.1"/>
    </source>
</evidence>
<proteinExistence type="predicted"/>
<evidence type="ECO:0000313" key="2">
    <source>
        <dbReference type="Proteomes" id="UP000199180"/>
    </source>
</evidence>
<gene>
    <name evidence="1" type="ORF">SAMN04489858_103265</name>
</gene>
<dbReference type="Proteomes" id="UP000199180">
    <property type="component" value="Unassembled WGS sequence"/>
</dbReference>
<dbReference type="RefSeq" id="WP_090733255.1">
    <property type="nucleotide sequence ID" value="NZ_FOHO01000003.1"/>
</dbReference>